<feature type="chain" id="PRO_5004023682" evidence="1">
    <location>
        <begin position="20"/>
        <end position="146"/>
    </location>
</feature>
<protein>
    <submittedName>
        <fullName evidence="2">Uncharacterized protein</fullName>
    </submittedName>
</protein>
<dbReference type="EMBL" id="KB445801">
    <property type="protein sequence ID" value="EMD35111.1"/>
    <property type="molecule type" value="Genomic_DNA"/>
</dbReference>
<dbReference type="InterPro" id="IPR040521">
    <property type="entry name" value="KDZ"/>
</dbReference>
<organism evidence="2 3">
    <name type="scientific">Ceriporiopsis subvermispora (strain B)</name>
    <name type="common">White-rot fungus</name>
    <name type="synonym">Gelatoporia subvermispora</name>
    <dbReference type="NCBI Taxonomy" id="914234"/>
    <lineage>
        <taxon>Eukaryota</taxon>
        <taxon>Fungi</taxon>
        <taxon>Dikarya</taxon>
        <taxon>Basidiomycota</taxon>
        <taxon>Agaricomycotina</taxon>
        <taxon>Agaricomycetes</taxon>
        <taxon>Polyporales</taxon>
        <taxon>Gelatoporiaceae</taxon>
        <taxon>Gelatoporia</taxon>
    </lineage>
</organism>
<dbReference type="OrthoDB" id="3251205at2759"/>
<keyword evidence="3" id="KW-1185">Reference proteome</keyword>
<dbReference type="HOGENOM" id="CLU_091791_0_0_1"/>
<dbReference type="PANTHER" id="PTHR33096:SF1">
    <property type="entry name" value="CXC1-LIKE CYSTEINE CLUSTER ASSOCIATED WITH KDZ TRANSPOSASES DOMAIN-CONTAINING PROTEIN"/>
    <property type="match status" value="1"/>
</dbReference>
<dbReference type="Proteomes" id="UP000016930">
    <property type="component" value="Unassembled WGS sequence"/>
</dbReference>
<dbReference type="PANTHER" id="PTHR33096">
    <property type="entry name" value="CXC2 DOMAIN-CONTAINING PROTEIN"/>
    <property type="match status" value="1"/>
</dbReference>
<dbReference type="AlphaFoldDB" id="M2R8R3"/>
<keyword evidence="1" id="KW-0732">Signal</keyword>
<feature type="non-terminal residue" evidence="2">
    <location>
        <position position="1"/>
    </location>
</feature>
<name>M2R8R3_CERS8</name>
<dbReference type="Pfam" id="PF18758">
    <property type="entry name" value="KDZ"/>
    <property type="match status" value="1"/>
</dbReference>
<proteinExistence type="predicted"/>
<evidence type="ECO:0000313" key="3">
    <source>
        <dbReference type="Proteomes" id="UP000016930"/>
    </source>
</evidence>
<feature type="non-terminal residue" evidence="2">
    <location>
        <position position="146"/>
    </location>
</feature>
<accession>M2R8R3</accession>
<gene>
    <name evidence="2" type="ORF">CERSUDRAFT_25658</name>
</gene>
<feature type="signal peptide" evidence="1">
    <location>
        <begin position="1"/>
        <end position="19"/>
    </location>
</feature>
<evidence type="ECO:0000313" key="2">
    <source>
        <dbReference type="EMBL" id="EMD35111.1"/>
    </source>
</evidence>
<evidence type="ECO:0000256" key="1">
    <source>
        <dbReference type="SAM" id="SignalP"/>
    </source>
</evidence>
<dbReference type="STRING" id="914234.M2R8R3"/>
<reference evidence="2 3" key="1">
    <citation type="journal article" date="2012" name="Proc. Natl. Acad. Sci. U.S.A.">
        <title>Comparative genomics of Ceriporiopsis subvermispora and Phanerochaete chrysosporium provide insight into selective ligninolysis.</title>
        <authorList>
            <person name="Fernandez-Fueyo E."/>
            <person name="Ruiz-Duenas F.J."/>
            <person name="Ferreira P."/>
            <person name="Floudas D."/>
            <person name="Hibbett D.S."/>
            <person name="Canessa P."/>
            <person name="Larrondo L.F."/>
            <person name="James T.Y."/>
            <person name="Seelenfreund D."/>
            <person name="Lobos S."/>
            <person name="Polanco R."/>
            <person name="Tello M."/>
            <person name="Honda Y."/>
            <person name="Watanabe T."/>
            <person name="Watanabe T."/>
            <person name="Ryu J.S."/>
            <person name="Kubicek C.P."/>
            <person name="Schmoll M."/>
            <person name="Gaskell J."/>
            <person name="Hammel K.E."/>
            <person name="St John F.J."/>
            <person name="Vanden Wymelenberg A."/>
            <person name="Sabat G."/>
            <person name="Splinter BonDurant S."/>
            <person name="Syed K."/>
            <person name="Yadav J.S."/>
            <person name="Doddapaneni H."/>
            <person name="Subramanian V."/>
            <person name="Lavin J.L."/>
            <person name="Oguiza J.A."/>
            <person name="Perez G."/>
            <person name="Pisabarro A.G."/>
            <person name="Ramirez L."/>
            <person name="Santoyo F."/>
            <person name="Master E."/>
            <person name="Coutinho P.M."/>
            <person name="Henrissat B."/>
            <person name="Lombard V."/>
            <person name="Magnuson J.K."/>
            <person name="Kuees U."/>
            <person name="Hori C."/>
            <person name="Igarashi K."/>
            <person name="Samejima M."/>
            <person name="Held B.W."/>
            <person name="Barry K.W."/>
            <person name="LaButti K.M."/>
            <person name="Lapidus A."/>
            <person name="Lindquist E.A."/>
            <person name="Lucas S.M."/>
            <person name="Riley R."/>
            <person name="Salamov A.A."/>
            <person name="Hoffmeister D."/>
            <person name="Schwenk D."/>
            <person name="Hadar Y."/>
            <person name="Yarden O."/>
            <person name="de Vries R.P."/>
            <person name="Wiebenga A."/>
            <person name="Stenlid J."/>
            <person name="Eastwood D."/>
            <person name="Grigoriev I.V."/>
            <person name="Berka R.M."/>
            <person name="Blanchette R.A."/>
            <person name="Kersten P."/>
            <person name="Martinez A.T."/>
            <person name="Vicuna R."/>
            <person name="Cullen D."/>
        </authorList>
    </citation>
    <scope>NUCLEOTIDE SEQUENCE [LARGE SCALE GENOMIC DNA]</scope>
    <source>
        <strain evidence="2 3">B</strain>
    </source>
</reference>
<sequence length="146" mass="16118">KKMFALFAITGIFVCICRHGQLLVMCDMIHSGELMKYPLAIVSKLMDVYGCSIKVAYDIACAFFATVQKSSLGARAKCMNITGVVPAFHGHGHNCGCQINWHPLYMIGIGKEDFKGCKRLFSLSNALAACTRLSSKSHRKQALQHF</sequence>